<dbReference type="RefSeq" id="WP_010927184.1">
    <property type="nucleotide sequence ID" value="NC_019382.1"/>
</dbReference>
<evidence type="ECO:0000313" key="2">
    <source>
        <dbReference type="EMBL" id="CCJ55603.1"/>
    </source>
</evidence>
<dbReference type="AlphaFoldDB" id="A0A0C6PBA5"/>
<evidence type="ECO:0000259" key="1">
    <source>
        <dbReference type="Pfam" id="PF00364"/>
    </source>
</evidence>
<dbReference type="EMBL" id="HE965806">
    <property type="protein sequence ID" value="CCJ55603.1"/>
    <property type="molecule type" value="Genomic_DNA"/>
</dbReference>
<name>A0A0C6PBA5_BORBO</name>
<dbReference type="Proteomes" id="UP000007564">
    <property type="component" value="Chromosome"/>
</dbReference>
<dbReference type="GeneID" id="56476767"/>
<dbReference type="HOGENOM" id="CLU_016733_6_1_4"/>
<sequence length="133" mass="14035">MIDLEEIRTYARQLHRHGVDALELQEDDRLLRIRVDRHPAAAPSDGATAAGAPDAGLVTVRSTGLGLFRPADPATGPGAAVRRGQLLARLELDPCPTDIAAPADGVIVAVLAEAGQRVDYGMPLFHLQPSGES</sequence>
<dbReference type="KEGG" id="bbh:BN112_3689"/>
<dbReference type="InterPro" id="IPR000089">
    <property type="entry name" value="Biotin_lipoyl"/>
</dbReference>
<organism evidence="2 3">
    <name type="scientific">Bordetella bronchiseptica 253</name>
    <dbReference type="NCBI Taxonomy" id="568707"/>
    <lineage>
        <taxon>Bacteria</taxon>
        <taxon>Pseudomonadati</taxon>
        <taxon>Pseudomonadota</taxon>
        <taxon>Betaproteobacteria</taxon>
        <taxon>Burkholderiales</taxon>
        <taxon>Alcaligenaceae</taxon>
        <taxon>Bordetella</taxon>
    </lineage>
</organism>
<proteinExistence type="predicted"/>
<gene>
    <name evidence="2" type="ORF">BN112_3689</name>
</gene>
<dbReference type="Pfam" id="PF00364">
    <property type="entry name" value="Biotin_lipoyl"/>
    <property type="match status" value="1"/>
</dbReference>
<dbReference type="InterPro" id="IPR011053">
    <property type="entry name" value="Single_hybrid_motif"/>
</dbReference>
<feature type="domain" description="Lipoyl-binding" evidence="1">
    <location>
        <begin position="77"/>
        <end position="127"/>
    </location>
</feature>
<dbReference type="Gene3D" id="2.40.50.100">
    <property type="match status" value="1"/>
</dbReference>
<dbReference type="SUPFAM" id="SSF51230">
    <property type="entry name" value="Single hybrid motif"/>
    <property type="match status" value="1"/>
</dbReference>
<reference evidence="2 3" key="1">
    <citation type="journal article" date="2012" name="BMC Genomics">
        <title>Comparative genomics of the classical Bordetella subspecies: the evolution and exchange of virulence-associated diversity amongst closely related pathogens.</title>
        <authorList>
            <person name="Park J."/>
            <person name="Zhang Y."/>
            <person name="Buboltz A.M."/>
            <person name="Zhang X."/>
            <person name="Schuster S.C."/>
            <person name="Ahuja U."/>
            <person name="Liu M."/>
            <person name="Miller J.F."/>
            <person name="Sebaihia M."/>
            <person name="Bentley S.D."/>
            <person name="Parkhill J."/>
            <person name="Harvill E.T."/>
        </authorList>
    </citation>
    <scope>NUCLEOTIDE SEQUENCE [LARGE SCALE GENOMIC DNA]</scope>
    <source>
        <strain evidence="2 3">253</strain>
    </source>
</reference>
<evidence type="ECO:0000313" key="3">
    <source>
        <dbReference type="Proteomes" id="UP000007564"/>
    </source>
</evidence>
<protein>
    <submittedName>
        <fullName evidence="2">Biotin carboxyl carrier protein of acetyl-CoA carboxylase</fullName>
    </submittedName>
</protein>
<dbReference type="OrthoDB" id="8656309at2"/>
<accession>A0A0C6PBA5</accession>